<evidence type="ECO:0000256" key="1">
    <source>
        <dbReference type="SAM" id="SignalP"/>
    </source>
</evidence>
<keyword evidence="3" id="KW-1185">Reference proteome</keyword>
<sequence length="150" mass="15316">MTKTPLMKMLAGAAALMMVLGSVTTSSAQLGAGKNPQNIGSGVAPQGAGGAAWGSAQLFAVVNSNGTRMRGKGDASSTKLGTGIYEIRFYRNIVQCSWQGTIGLGTMSGSTAPSFISVTGRAGTNNGVFVQTWNQSGTPTDLPFGVYIDC</sequence>
<name>A0A1X7PE05_9HYPH</name>
<gene>
    <name evidence="2" type="ORF">SAMN02982922_3918</name>
</gene>
<dbReference type="Proteomes" id="UP000193083">
    <property type="component" value="Unassembled WGS sequence"/>
</dbReference>
<reference evidence="2 3" key="1">
    <citation type="submission" date="2017-04" db="EMBL/GenBank/DDBJ databases">
        <authorList>
            <person name="Afonso C.L."/>
            <person name="Miller P.J."/>
            <person name="Scott M.A."/>
            <person name="Spackman E."/>
            <person name="Goraichik I."/>
            <person name="Dimitrov K.M."/>
            <person name="Suarez D.L."/>
            <person name="Swayne D.E."/>
        </authorList>
    </citation>
    <scope>NUCLEOTIDE SEQUENCE [LARGE SCALE GENOMIC DNA]</scope>
    <source>
        <strain evidence="2 3">B5P</strain>
    </source>
</reference>
<keyword evidence="1" id="KW-0732">Signal</keyword>
<organism evidence="2 3">
    <name type="scientific">Mesorhizobium australicum</name>
    <dbReference type="NCBI Taxonomy" id="536018"/>
    <lineage>
        <taxon>Bacteria</taxon>
        <taxon>Pseudomonadati</taxon>
        <taxon>Pseudomonadota</taxon>
        <taxon>Alphaproteobacteria</taxon>
        <taxon>Hyphomicrobiales</taxon>
        <taxon>Phyllobacteriaceae</taxon>
        <taxon>Mesorhizobium</taxon>
    </lineage>
</organism>
<feature type="chain" id="PRO_5012733609" evidence="1">
    <location>
        <begin position="29"/>
        <end position="150"/>
    </location>
</feature>
<dbReference type="AlphaFoldDB" id="A0A1X7PE05"/>
<dbReference type="EMBL" id="FXBL01000004">
    <property type="protein sequence ID" value="SMH49384.1"/>
    <property type="molecule type" value="Genomic_DNA"/>
</dbReference>
<evidence type="ECO:0000313" key="3">
    <source>
        <dbReference type="Proteomes" id="UP000193083"/>
    </source>
</evidence>
<protein>
    <submittedName>
        <fullName evidence="2">Uncharacterized protein</fullName>
    </submittedName>
</protein>
<dbReference type="OrthoDB" id="3375999at2"/>
<feature type="signal peptide" evidence="1">
    <location>
        <begin position="1"/>
        <end position="28"/>
    </location>
</feature>
<accession>A0A1X7PE05</accession>
<evidence type="ECO:0000313" key="2">
    <source>
        <dbReference type="EMBL" id="SMH49384.1"/>
    </source>
</evidence>
<dbReference type="RefSeq" id="WP_085465672.1">
    <property type="nucleotide sequence ID" value="NZ_FXBL01000004.1"/>
</dbReference>
<proteinExistence type="predicted"/>